<dbReference type="Proteomes" id="UP000024635">
    <property type="component" value="Unassembled WGS sequence"/>
</dbReference>
<accession>A0A016VZB5</accession>
<proteinExistence type="predicted"/>
<name>A0A016VZB5_9BILA</name>
<reference evidence="2" key="1">
    <citation type="journal article" date="2015" name="Nat. Genet.">
        <title>The genome and transcriptome of the zoonotic hookworm Ancylostoma ceylanicum identify infection-specific gene families.</title>
        <authorList>
            <person name="Schwarz E.M."/>
            <person name="Hu Y."/>
            <person name="Antoshechkin I."/>
            <person name="Miller M.M."/>
            <person name="Sternberg P.W."/>
            <person name="Aroian R.V."/>
        </authorList>
    </citation>
    <scope>NUCLEOTIDE SEQUENCE</scope>
    <source>
        <strain evidence="2">HY135</strain>
    </source>
</reference>
<keyword evidence="2" id="KW-1185">Reference proteome</keyword>
<comment type="caution">
    <text evidence="1">The sequence shown here is derived from an EMBL/GenBank/DDBJ whole genome shotgun (WGS) entry which is preliminary data.</text>
</comment>
<dbReference type="AlphaFoldDB" id="A0A016VZB5"/>
<protein>
    <submittedName>
        <fullName evidence="1">Uncharacterized protein</fullName>
    </submittedName>
</protein>
<evidence type="ECO:0000313" key="1">
    <source>
        <dbReference type="EMBL" id="EYC32750.1"/>
    </source>
</evidence>
<gene>
    <name evidence="1" type="primary">Acey_s0002.g1078</name>
    <name evidence="1" type="ORF">Y032_0002g1078</name>
</gene>
<organism evidence="1 2">
    <name type="scientific">Ancylostoma ceylanicum</name>
    <dbReference type="NCBI Taxonomy" id="53326"/>
    <lineage>
        <taxon>Eukaryota</taxon>
        <taxon>Metazoa</taxon>
        <taxon>Ecdysozoa</taxon>
        <taxon>Nematoda</taxon>
        <taxon>Chromadorea</taxon>
        <taxon>Rhabditida</taxon>
        <taxon>Rhabditina</taxon>
        <taxon>Rhabditomorpha</taxon>
        <taxon>Strongyloidea</taxon>
        <taxon>Ancylostomatidae</taxon>
        <taxon>Ancylostomatinae</taxon>
        <taxon>Ancylostoma</taxon>
    </lineage>
</organism>
<evidence type="ECO:0000313" key="2">
    <source>
        <dbReference type="Proteomes" id="UP000024635"/>
    </source>
</evidence>
<sequence>MNILDPKNTTEHWRIGKCIGNRDVRNYDLRITNYELRAFFAIFLRFTSCERWPKLRNKIVNNGKEVISPWRLCQGSKYA</sequence>
<dbReference type="EMBL" id="JARK01001338">
    <property type="protein sequence ID" value="EYC32750.1"/>
    <property type="molecule type" value="Genomic_DNA"/>
</dbReference>